<sequence>MYVTNARGEKYHARAARAADLRPGQPLRLVPEPDNPHDPFAIAVHSADGIGPVGYINKQKARAWSKLLATGAKWGTISIRGTGPGQACNGLAVLSASPAVIRHLLSPRPAGLPAPALLRSAN</sequence>
<reference evidence="4 5" key="4">
    <citation type="journal article" date="2020" name="Sci. Rep.">
        <title>beta-carboline chemical signals induce reveromycin production through a LuxR family regulator in Streptomyces sp. SN-593.</title>
        <authorList>
            <person name="Panthee S."/>
            <person name="Kito N."/>
            <person name="Hayashi T."/>
            <person name="Shimizu T."/>
            <person name="Ishikawa J."/>
            <person name="Hamamoto H."/>
            <person name="Osada H."/>
            <person name="Takahashi S."/>
        </authorList>
    </citation>
    <scope>NUCLEOTIDE SEQUENCE [LARGE SCALE GENOMIC DNA]</scope>
    <source>
        <strain evidence="4 5">SN-593</strain>
    </source>
</reference>
<reference evidence="4 5" key="3">
    <citation type="journal article" date="2011" name="Nat. Chem. Biol.">
        <title>Reveromycin A biosynthesis uses RevG and RevJ for stereospecific spiroacetal formation.</title>
        <authorList>
            <person name="Takahashi S."/>
            <person name="Toyoda A."/>
            <person name="Sekiyama Y."/>
            <person name="Takagi H."/>
            <person name="Nogawa T."/>
            <person name="Uramoto M."/>
            <person name="Suzuki R."/>
            <person name="Koshino H."/>
            <person name="Kumano T."/>
            <person name="Panthee S."/>
            <person name="Dairi T."/>
            <person name="Ishikawa J."/>
            <person name="Ikeda H."/>
            <person name="Sakaki Y."/>
            <person name="Osada H."/>
        </authorList>
    </citation>
    <scope>NUCLEOTIDE SEQUENCE [LARGE SCALE GENOMIC DNA]</scope>
    <source>
        <strain evidence="4 5">SN-593</strain>
    </source>
</reference>
<dbReference type="Proteomes" id="UP000595703">
    <property type="component" value="Chromosome"/>
</dbReference>
<organism evidence="4 5">
    <name type="scientific">Actinacidiphila reveromycinica</name>
    <dbReference type="NCBI Taxonomy" id="659352"/>
    <lineage>
        <taxon>Bacteria</taxon>
        <taxon>Bacillati</taxon>
        <taxon>Actinomycetota</taxon>
        <taxon>Actinomycetes</taxon>
        <taxon>Kitasatosporales</taxon>
        <taxon>Streptomycetaceae</taxon>
        <taxon>Actinacidiphila</taxon>
    </lineage>
</organism>
<dbReference type="GO" id="GO:0008270">
    <property type="term" value="F:zinc ion binding"/>
    <property type="evidence" value="ECO:0007669"/>
    <property type="project" value="InterPro"/>
</dbReference>
<accession>A0A7U3UVJ7</accession>
<gene>
    <name evidence="4" type="ORF">RVR_8295</name>
</gene>
<protein>
    <recommendedName>
        <fullName evidence="3">HIRAN domain-containing protein</fullName>
    </recommendedName>
</protein>
<reference evidence="4 5" key="2">
    <citation type="journal article" date="2011" name="J. Antibiot.">
        <title>Furaquinocins I and J: novel polyketide isoprenoid hybrid compounds from Streptomyces reveromyceticus SN-593.</title>
        <authorList>
            <person name="Panthee S."/>
            <person name="Takahashi S."/>
            <person name="Takagi H."/>
            <person name="Nogawa T."/>
            <person name="Oowada E."/>
            <person name="Uramoto M."/>
            <person name="Osada H."/>
        </authorList>
    </citation>
    <scope>NUCLEOTIDE SEQUENCE [LARGE SCALE GENOMIC DNA]</scope>
    <source>
        <strain evidence="4 5">SN-593</strain>
    </source>
</reference>
<evidence type="ECO:0000313" key="5">
    <source>
        <dbReference type="Proteomes" id="UP000595703"/>
    </source>
</evidence>
<dbReference type="GO" id="GO:0003676">
    <property type="term" value="F:nucleic acid binding"/>
    <property type="evidence" value="ECO:0007669"/>
    <property type="project" value="InterPro"/>
</dbReference>
<name>A0A7U3UVJ7_9ACTN</name>
<dbReference type="EMBL" id="AP018365">
    <property type="protein sequence ID" value="BBB01056.1"/>
    <property type="molecule type" value="Genomic_DNA"/>
</dbReference>
<dbReference type="InterPro" id="IPR014905">
    <property type="entry name" value="HIRAN"/>
</dbReference>
<proteinExistence type="predicted"/>
<feature type="domain" description="HIRAN" evidence="3">
    <location>
        <begin position="3"/>
        <end position="70"/>
    </location>
</feature>
<dbReference type="KEGG" id="arev:RVR_8295"/>
<reference evidence="4 5" key="1">
    <citation type="journal article" date="2010" name="J. Bacteriol.">
        <title>Biochemical characterization of a novel indole prenyltransferase from Streptomyces sp. SN-593.</title>
        <authorList>
            <person name="Takahashi S."/>
            <person name="Takagi H."/>
            <person name="Toyoda A."/>
            <person name="Uramoto M."/>
            <person name="Nogawa T."/>
            <person name="Ueki M."/>
            <person name="Sakaki Y."/>
            <person name="Osada H."/>
        </authorList>
    </citation>
    <scope>NUCLEOTIDE SEQUENCE [LARGE SCALE GENOMIC DNA]</scope>
    <source>
        <strain evidence="4 5">SN-593</strain>
    </source>
</reference>
<evidence type="ECO:0000256" key="2">
    <source>
        <dbReference type="ARBA" id="ARBA00022801"/>
    </source>
</evidence>
<evidence type="ECO:0000256" key="1">
    <source>
        <dbReference type="ARBA" id="ARBA00022723"/>
    </source>
</evidence>
<keyword evidence="5" id="KW-1185">Reference proteome</keyword>
<keyword evidence="2" id="KW-0378">Hydrolase</keyword>
<dbReference type="Gene3D" id="3.30.70.2330">
    <property type="match status" value="1"/>
</dbReference>
<evidence type="ECO:0000259" key="3">
    <source>
        <dbReference type="Pfam" id="PF08797"/>
    </source>
</evidence>
<evidence type="ECO:0000313" key="4">
    <source>
        <dbReference type="EMBL" id="BBB01056.1"/>
    </source>
</evidence>
<dbReference type="Pfam" id="PF08797">
    <property type="entry name" value="HIRAN"/>
    <property type="match status" value="1"/>
</dbReference>
<dbReference type="GO" id="GO:0016818">
    <property type="term" value="F:hydrolase activity, acting on acid anhydrides, in phosphorus-containing anhydrides"/>
    <property type="evidence" value="ECO:0007669"/>
    <property type="project" value="InterPro"/>
</dbReference>
<keyword evidence="1" id="KW-0479">Metal-binding</keyword>
<dbReference type="AlphaFoldDB" id="A0A7U3UVJ7"/>